<dbReference type="OrthoDB" id="9796672at2"/>
<evidence type="ECO:0000256" key="4">
    <source>
        <dbReference type="ARBA" id="ARBA00022679"/>
    </source>
</evidence>
<evidence type="ECO:0000256" key="12">
    <source>
        <dbReference type="RuleBase" id="RU003750"/>
    </source>
</evidence>
<organism evidence="14 15">
    <name type="scientific">Mycoplasma testudineum</name>
    <dbReference type="NCBI Taxonomy" id="244584"/>
    <lineage>
        <taxon>Bacteria</taxon>
        <taxon>Bacillati</taxon>
        <taxon>Mycoplasmatota</taxon>
        <taxon>Mollicutes</taxon>
        <taxon>Mycoplasmataceae</taxon>
        <taxon>Mycoplasma</taxon>
    </lineage>
</organism>
<dbReference type="EC" id="2.7.8.5" evidence="11"/>
<evidence type="ECO:0000313" key="14">
    <source>
        <dbReference type="EMBL" id="TDO19785.1"/>
    </source>
</evidence>
<evidence type="ECO:0000313" key="15">
    <source>
        <dbReference type="Proteomes" id="UP000295518"/>
    </source>
</evidence>
<evidence type="ECO:0000256" key="13">
    <source>
        <dbReference type="SAM" id="Phobius"/>
    </source>
</evidence>
<sequence length="202" mass="22816">MILKKTNIPNFLTITRLIFVIPVIILFSLLLENKIGTTLALSLNLLFFALAMLTDYVDGLLARKWKVVSTFGKLFDPLADKIMITTTLIFLATLNLTYVFLVVLFIIRDLVVDGSRNLMAAKNISIAASIWGKLKTVFQSAGILIIFVVAIANSELQFSNNLNYDLYIFLINIIIIIAYVFSILSGYLYFKTVLPYLFVKKK</sequence>
<evidence type="ECO:0000256" key="11">
    <source>
        <dbReference type="NCBIfam" id="TIGR00560"/>
    </source>
</evidence>
<feature type="transmembrane region" description="Helical" evidence="13">
    <location>
        <begin position="82"/>
        <end position="107"/>
    </location>
</feature>
<evidence type="ECO:0000256" key="10">
    <source>
        <dbReference type="ARBA" id="ARBA00023264"/>
    </source>
</evidence>
<feature type="transmembrane region" description="Helical" evidence="13">
    <location>
        <begin position="12"/>
        <end position="31"/>
    </location>
</feature>
<dbReference type="InterPro" id="IPR004570">
    <property type="entry name" value="Phosphatidylglycerol_P_synth"/>
</dbReference>
<keyword evidence="6 13" id="KW-1133">Transmembrane helix</keyword>
<dbReference type="InterPro" id="IPR043130">
    <property type="entry name" value="CDP-OH_PTrfase_TM_dom"/>
</dbReference>
<dbReference type="GO" id="GO:0008444">
    <property type="term" value="F:CDP-diacylglycerol-glycerol-3-phosphate 3-phosphatidyltransferase activity"/>
    <property type="evidence" value="ECO:0007669"/>
    <property type="project" value="UniProtKB-UniRule"/>
</dbReference>
<dbReference type="InterPro" id="IPR050324">
    <property type="entry name" value="CDP-alcohol_PTase-I"/>
</dbReference>
<keyword evidence="5 13" id="KW-0812">Transmembrane</keyword>
<evidence type="ECO:0000256" key="8">
    <source>
        <dbReference type="ARBA" id="ARBA00023136"/>
    </source>
</evidence>
<dbReference type="PIRSF" id="PIRSF000847">
    <property type="entry name" value="Phos_ph_gly_syn"/>
    <property type="match status" value="1"/>
</dbReference>
<comment type="caution">
    <text evidence="14">The sequence shown here is derived from an EMBL/GenBank/DDBJ whole genome shotgun (WGS) entry which is preliminary data.</text>
</comment>
<dbReference type="InterPro" id="IPR000462">
    <property type="entry name" value="CDP-OH_P_trans"/>
</dbReference>
<protein>
    <recommendedName>
        <fullName evidence="11">CDP-diacylglycerol--glycerol-3-phosphate 3-phosphatidyltransferase</fullName>
        <ecNumber evidence="11">2.7.8.5</ecNumber>
    </recommendedName>
</protein>
<dbReference type="PROSITE" id="PS00379">
    <property type="entry name" value="CDP_ALCOHOL_P_TRANSF"/>
    <property type="match status" value="1"/>
</dbReference>
<accession>A0A4R6IFT8</accession>
<keyword evidence="3" id="KW-0444">Lipid biosynthesis</keyword>
<comment type="similarity">
    <text evidence="2 12">Belongs to the CDP-alcohol phosphatidyltransferase class-I family.</text>
</comment>
<comment type="subcellular location">
    <subcellularLocation>
        <location evidence="1">Membrane</location>
        <topology evidence="1">Multi-pass membrane protein</topology>
    </subcellularLocation>
</comment>
<keyword evidence="9" id="KW-0594">Phospholipid biosynthesis</keyword>
<evidence type="ECO:0000256" key="3">
    <source>
        <dbReference type="ARBA" id="ARBA00022516"/>
    </source>
</evidence>
<proteinExistence type="inferred from homology"/>
<reference evidence="14 15" key="1">
    <citation type="submission" date="2019-03" db="EMBL/GenBank/DDBJ databases">
        <title>Genomic Encyclopedia of Archaeal and Bacterial Type Strains, Phase II (KMG-II): from individual species to whole genera.</title>
        <authorList>
            <person name="Goeker M."/>
        </authorList>
    </citation>
    <scope>NUCLEOTIDE SEQUENCE [LARGE SCALE GENOMIC DNA]</scope>
    <source>
        <strain evidence="14 15">ATCC 700618</strain>
    </source>
</reference>
<evidence type="ECO:0000256" key="1">
    <source>
        <dbReference type="ARBA" id="ARBA00004141"/>
    </source>
</evidence>
<gene>
    <name evidence="14" type="ORF">EI74_0588</name>
</gene>
<evidence type="ECO:0000256" key="9">
    <source>
        <dbReference type="ARBA" id="ARBA00023209"/>
    </source>
</evidence>
<dbReference type="Pfam" id="PF01066">
    <property type="entry name" value="CDP-OH_P_transf"/>
    <property type="match status" value="1"/>
</dbReference>
<feature type="transmembrane region" description="Helical" evidence="13">
    <location>
        <begin position="43"/>
        <end position="62"/>
    </location>
</feature>
<dbReference type="Proteomes" id="UP000295518">
    <property type="component" value="Unassembled WGS sequence"/>
</dbReference>
<keyword evidence="10" id="KW-1208">Phospholipid metabolism</keyword>
<evidence type="ECO:0000256" key="5">
    <source>
        <dbReference type="ARBA" id="ARBA00022692"/>
    </source>
</evidence>
<dbReference type="GO" id="GO:0016020">
    <property type="term" value="C:membrane"/>
    <property type="evidence" value="ECO:0007669"/>
    <property type="project" value="UniProtKB-SubCell"/>
</dbReference>
<dbReference type="Gene3D" id="1.20.120.1760">
    <property type="match status" value="1"/>
</dbReference>
<keyword evidence="8 13" id="KW-0472">Membrane</keyword>
<keyword evidence="4 12" id="KW-0808">Transferase</keyword>
<dbReference type="GO" id="GO:0046474">
    <property type="term" value="P:glycerophospholipid biosynthetic process"/>
    <property type="evidence" value="ECO:0007669"/>
    <property type="project" value="TreeGrafter"/>
</dbReference>
<evidence type="ECO:0000256" key="7">
    <source>
        <dbReference type="ARBA" id="ARBA00023098"/>
    </source>
</evidence>
<dbReference type="InterPro" id="IPR048254">
    <property type="entry name" value="CDP_ALCOHOL_P_TRANSF_CS"/>
</dbReference>
<dbReference type="PANTHER" id="PTHR14269:SF62">
    <property type="entry name" value="CDP-DIACYLGLYCEROL--GLYCEROL-3-PHOSPHATE 3-PHOSPHATIDYLTRANSFERASE 1, CHLOROPLASTIC"/>
    <property type="match status" value="1"/>
</dbReference>
<keyword evidence="7" id="KW-0443">Lipid metabolism</keyword>
<evidence type="ECO:0000256" key="6">
    <source>
        <dbReference type="ARBA" id="ARBA00022989"/>
    </source>
</evidence>
<dbReference type="NCBIfam" id="TIGR00560">
    <property type="entry name" value="pgsA"/>
    <property type="match status" value="1"/>
</dbReference>
<feature type="transmembrane region" description="Helical" evidence="13">
    <location>
        <begin position="136"/>
        <end position="154"/>
    </location>
</feature>
<evidence type="ECO:0000256" key="2">
    <source>
        <dbReference type="ARBA" id="ARBA00010441"/>
    </source>
</evidence>
<name>A0A4R6IFT8_9MOLU</name>
<dbReference type="AlphaFoldDB" id="A0A4R6IFT8"/>
<dbReference type="PANTHER" id="PTHR14269">
    <property type="entry name" value="CDP-DIACYLGLYCEROL--GLYCEROL-3-PHOSPHATE 3-PHOSPHATIDYLTRANSFERASE-RELATED"/>
    <property type="match status" value="1"/>
</dbReference>
<dbReference type="EMBL" id="SNWN01000013">
    <property type="protein sequence ID" value="TDO19785.1"/>
    <property type="molecule type" value="Genomic_DNA"/>
</dbReference>
<feature type="transmembrane region" description="Helical" evidence="13">
    <location>
        <begin position="166"/>
        <end position="190"/>
    </location>
</feature>
<keyword evidence="15" id="KW-1185">Reference proteome</keyword>